<gene>
    <name evidence="1" type="ORF">BJ508DRAFT_175835</name>
</gene>
<protein>
    <submittedName>
        <fullName evidence="1">Uncharacterized protein</fullName>
    </submittedName>
</protein>
<organism evidence="1 2">
    <name type="scientific">Ascobolus immersus RN42</name>
    <dbReference type="NCBI Taxonomy" id="1160509"/>
    <lineage>
        <taxon>Eukaryota</taxon>
        <taxon>Fungi</taxon>
        <taxon>Dikarya</taxon>
        <taxon>Ascomycota</taxon>
        <taxon>Pezizomycotina</taxon>
        <taxon>Pezizomycetes</taxon>
        <taxon>Pezizales</taxon>
        <taxon>Ascobolaceae</taxon>
        <taxon>Ascobolus</taxon>
    </lineage>
</organism>
<sequence>MATSSLLFSDSLLAAELQTNAKIIAISIPQPRAAIRNINGELNYDTSDLVVWNSSLPSSQYEDDSSSALSGSLFPAAFDLAYTHSEAHEIDIFVEVEQDLVGQTVTVAALHGTESNLLSDSSAAQAVSFEASGINRLRVSLDPTWADKDVPWGITGDVFWTLTVTATNQTIPLNPTRLELYAIKYPLAPLFKNEIPVKFLRNVAAFSGGQASASWPARVAELTINKFGFKYDNVFGGHRYCNGYDGEFFRLDAYLEDINNNGTVNCYDQAGIVQLCLSLSEATSNTLWYFMEPLGYIHTNWLVGWGLTNNPFFGNAPRQSPDQICDNDDDRRSHFGNHAFIGVNTTDEEVPIMIVDSTIGPYRGRLTLESYMKFTTQSIEDTTRYNDTNKRPGTINDVDALMGIETLEPGRMFEDEAVKVAAVAKTQFGSSSVTKRWLGTRALRLDSLLQKALAHSPPATEVSSNMNFTDFFAAKDVRRSSVEIVEHGTFAEWILNDGATRVEVTVSKDHECAQTCFKNLITAYNNPPDFKQAPIHRQKGQLTLETTDSGTRGILAWVHGNIMVRITSEVEEYAHELSDELHAAILEKTTPLSRVALPVVEVTGWPSSSINSGEKFTVTVASNTRVHANIRSSTGNVLLLKKDESKALHTYTFLALNSGKDAVSFLFSDYSTLRSSHTTLHLEIR</sequence>
<dbReference type="Proteomes" id="UP000275078">
    <property type="component" value="Unassembled WGS sequence"/>
</dbReference>
<proteinExistence type="predicted"/>
<evidence type="ECO:0000313" key="2">
    <source>
        <dbReference type="Proteomes" id="UP000275078"/>
    </source>
</evidence>
<dbReference type="OrthoDB" id="3796889at2759"/>
<reference evidence="1 2" key="1">
    <citation type="journal article" date="2018" name="Nat. Ecol. Evol.">
        <title>Pezizomycetes genomes reveal the molecular basis of ectomycorrhizal truffle lifestyle.</title>
        <authorList>
            <person name="Murat C."/>
            <person name="Payen T."/>
            <person name="Noel B."/>
            <person name="Kuo A."/>
            <person name="Morin E."/>
            <person name="Chen J."/>
            <person name="Kohler A."/>
            <person name="Krizsan K."/>
            <person name="Balestrini R."/>
            <person name="Da Silva C."/>
            <person name="Montanini B."/>
            <person name="Hainaut M."/>
            <person name="Levati E."/>
            <person name="Barry K.W."/>
            <person name="Belfiori B."/>
            <person name="Cichocki N."/>
            <person name="Clum A."/>
            <person name="Dockter R.B."/>
            <person name="Fauchery L."/>
            <person name="Guy J."/>
            <person name="Iotti M."/>
            <person name="Le Tacon F."/>
            <person name="Lindquist E.A."/>
            <person name="Lipzen A."/>
            <person name="Malagnac F."/>
            <person name="Mello A."/>
            <person name="Molinier V."/>
            <person name="Miyauchi S."/>
            <person name="Poulain J."/>
            <person name="Riccioni C."/>
            <person name="Rubini A."/>
            <person name="Sitrit Y."/>
            <person name="Splivallo R."/>
            <person name="Traeger S."/>
            <person name="Wang M."/>
            <person name="Zifcakova L."/>
            <person name="Wipf D."/>
            <person name="Zambonelli A."/>
            <person name="Paolocci F."/>
            <person name="Nowrousian M."/>
            <person name="Ottonello S."/>
            <person name="Baldrian P."/>
            <person name="Spatafora J.W."/>
            <person name="Henrissat B."/>
            <person name="Nagy L.G."/>
            <person name="Aury J.M."/>
            <person name="Wincker P."/>
            <person name="Grigoriev I.V."/>
            <person name="Bonfante P."/>
            <person name="Martin F.M."/>
        </authorList>
    </citation>
    <scope>NUCLEOTIDE SEQUENCE [LARGE SCALE GENOMIC DNA]</scope>
    <source>
        <strain evidence="1 2">RN42</strain>
    </source>
</reference>
<dbReference type="EMBL" id="ML119733">
    <property type="protein sequence ID" value="RPA77025.1"/>
    <property type="molecule type" value="Genomic_DNA"/>
</dbReference>
<dbReference type="AlphaFoldDB" id="A0A3N4HT48"/>
<name>A0A3N4HT48_ASCIM</name>
<accession>A0A3N4HT48</accession>
<keyword evidence="2" id="KW-1185">Reference proteome</keyword>
<evidence type="ECO:0000313" key="1">
    <source>
        <dbReference type="EMBL" id="RPA77025.1"/>
    </source>
</evidence>